<keyword evidence="5" id="KW-1185">Reference proteome</keyword>
<dbReference type="InterPro" id="IPR006016">
    <property type="entry name" value="UspA"/>
</dbReference>
<dbReference type="Gene3D" id="3.40.50.620">
    <property type="entry name" value="HUPs"/>
    <property type="match status" value="1"/>
</dbReference>
<dbReference type="RefSeq" id="WP_006671693.1">
    <property type="nucleotide sequence ID" value="NZ_AOMA01000048.1"/>
</dbReference>
<dbReference type="EMBL" id="AOMA01000048">
    <property type="protein sequence ID" value="EMA42913.1"/>
    <property type="molecule type" value="Genomic_DNA"/>
</dbReference>
<dbReference type="PANTHER" id="PTHR46268">
    <property type="entry name" value="STRESS RESPONSE PROTEIN NHAX"/>
    <property type="match status" value="1"/>
</dbReference>
<feature type="domain" description="UspA" evidence="3">
    <location>
        <begin position="3"/>
        <end position="148"/>
    </location>
</feature>
<evidence type="ECO:0000259" key="3">
    <source>
        <dbReference type="Pfam" id="PF00582"/>
    </source>
</evidence>
<dbReference type="CDD" id="cd00293">
    <property type="entry name" value="USP-like"/>
    <property type="match status" value="1"/>
</dbReference>
<evidence type="ECO:0000256" key="1">
    <source>
        <dbReference type="ARBA" id="ARBA00008791"/>
    </source>
</evidence>
<comment type="similarity">
    <text evidence="1">Belongs to the universal stress protein A family.</text>
</comment>
<dbReference type="Pfam" id="PF00582">
    <property type="entry name" value="Usp"/>
    <property type="match status" value="1"/>
</dbReference>
<evidence type="ECO:0000256" key="2">
    <source>
        <dbReference type="SAM" id="MobiDB-lite"/>
    </source>
</evidence>
<evidence type="ECO:0000313" key="5">
    <source>
        <dbReference type="Proteomes" id="UP000011607"/>
    </source>
</evidence>
<feature type="region of interest" description="Disordered" evidence="2">
    <location>
        <begin position="40"/>
        <end position="59"/>
    </location>
</feature>
<reference evidence="4 5" key="1">
    <citation type="journal article" date="2014" name="PLoS Genet.">
        <title>Phylogenetically driven sequencing of extremely halophilic archaea reveals strategies for static and dynamic osmo-response.</title>
        <authorList>
            <person name="Becker E.A."/>
            <person name="Seitzer P.M."/>
            <person name="Tritt A."/>
            <person name="Larsen D."/>
            <person name="Krusor M."/>
            <person name="Yao A.I."/>
            <person name="Wu D."/>
            <person name="Madern D."/>
            <person name="Eisen J.A."/>
            <person name="Darling A.E."/>
            <person name="Facciotti M.T."/>
        </authorList>
    </citation>
    <scope>NUCLEOTIDE SEQUENCE [LARGE SCALE GENOMIC DNA]</scope>
    <source>
        <strain evidence="4 5">JCM 10879</strain>
    </source>
</reference>
<dbReference type="SUPFAM" id="SSF52402">
    <property type="entry name" value="Adenine nucleotide alpha hydrolases-like"/>
    <property type="match status" value="1"/>
</dbReference>
<dbReference type="eggNOG" id="arCOG03050">
    <property type="taxonomic scope" value="Archaea"/>
</dbReference>
<feature type="compositionally biased region" description="Polar residues" evidence="2">
    <location>
        <begin position="49"/>
        <end position="59"/>
    </location>
</feature>
<dbReference type="InterPro" id="IPR006015">
    <property type="entry name" value="Universal_stress_UspA"/>
</dbReference>
<dbReference type="OrthoDB" id="281037at2157"/>
<dbReference type="AlphaFoldDB" id="M0MC52"/>
<dbReference type="InterPro" id="IPR014729">
    <property type="entry name" value="Rossmann-like_a/b/a_fold"/>
</dbReference>
<sequence length="151" mass="15893">MFRVLLPIDESESRAREQAERIAELPDAANAVTVDVVHVHGASGPEAPTSPSGSFDPNSAAVQEDVTDLESLPDSIETATDLLDAEGVEYAVHEARGDPAEVIVSLAEKYESDRIVIGARSQSPVGKVLFGSVAQAVILDSDRPVTTVVVS</sequence>
<name>M0MC52_9EURY</name>
<proteinExistence type="inferred from homology"/>
<organism evidence="4 5">
    <name type="scientific">Halobiforma nitratireducens JCM 10879</name>
    <dbReference type="NCBI Taxonomy" id="1227454"/>
    <lineage>
        <taxon>Archaea</taxon>
        <taxon>Methanobacteriati</taxon>
        <taxon>Methanobacteriota</taxon>
        <taxon>Stenosarchaea group</taxon>
        <taxon>Halobacteria</taxon>
        <taxon>Halobacteriales</taxon>
        <taxon>Natrialbaceae</taxon>
        <taxon>Halobiforma</taxon>
    </lineage>
</organism>
<dbReference type="Proteomes" id="UP000011607">
    <property type="component" value="Unassembled WGS sequence"/>
</dbReference>
<evidence type="ECO:0000313" key="4">
    <source>
        <dbReference type="EMBL" id="EMA42913.1"/>
    </source>
</evidence>
<comment type="caution">
    <text evidence="4">The sequence shown here is derived from an EMBL/GenBank/DDBJ whole genome shotgun (WGS) entry which is preliminary data.</text>
</comment>
<gene>
    <name evidence="4" type="ORF">C446_03666</name>
</gene>
<dbReference type="PRINTS" id="PR01438">
    <property type="entry name" value="UNVRSLSTRESS"/>
</dbReference>
<protein>
    <submittedName>
        <fullName evidence="4">UspA domain-containing protein</fullName>
    </submittedName>
</protein>
<accession>M0MC52</accession>
<dbReference type="STRING" id="1227454.C446_03666"/>
<dbReference type="PANTHER" id="PTHR46268:SF6">
    <property type="entry name" value="UNIVERSAL STRESS PROTEIN UP12"/>
    <property type="match status" value="1"/>
</dbReference>
<dbReference type="PATRIC" id="fig|1227454.3.peg.710"/>